<sequence>MVAASLLSAPEGFIYGTVAVSIVDVFAWAALVISTFYKPTEVGTSSAVFEGIRSVLRSGNWAKSLRRATKGRRLQKEESVVDASDFPSSSSFYVDPSIPPGHRVSPPPSLPFHLRHLNVPCPPLVNDDYEYPLTQTAFCSERAGAQPGAVTLEISRGTYSTNIFFIFWALYNLIYLVALAVAIAMVSISWEKYGLQFMVIGSVYLIIKAVISFNIVLWYRQGEP</sequence>
<protein>
    <submittedName>
        <fullName evidence="1">Uncharacterized protein</fullName>
    </submittedName>
</protein>
<accession>A0A7R8WAQ4</accession>
<evidence type="ECO:0000313" key="1">
    <source>
        <dbReference type="EMBL" id="CAD7228123.1"/>
    </source>
</evidence>
<name>A0A7R8WAQ4_9CRUS</name>
<organism evidence="1">
    <name type="scientific">Cyprideis torosa</name>
    <dbReference type="NCBI Taxonomy" id="163714"/>
    <lineage>
        <taxon>Eukaryota</taxon>
        <taxon>Metazoa</taxon>
        <taxon>Ecdysozoa</taxon>
        <taxon>Arthropoda</taxon>
        <taxon>Crustacea</taxon>
        <taxon>Oligostraca</taxon>
        <taxon>Ostracoda</taxon>
        <taxon>Podocopa</taxon>
        <taxon>Podocopida</taxon>
        <taxon>Cytherocopina</taxon>
        <taxon>Cytheroidea</taxon>
        <taxon>Cytherideidae</taxon>
        <taxon>Cyprideis</taxon>
    </lineage>
</organism>
<reference evidence="1" key="1">
    <citation type="submission" date="2020-11" db="EMBL/GenBank/DDBJ databases">
        <authorList>
            <person name="Tran Van P."/>
        </authorList>
    </citation>
    <scope>NUCLEOTIDE SEQUENCE</scope>
</reference>
<proteinExistence type="predicted"/>
<dbReference type="EMBL" id="OB661392">
    <property type="protein sequence ID" value="CAD7228123.1"/>
    <property type="molecule type" value="Genomic_DNA"/>
</dbReference>
<gene>
    <name evidence="1" type="ORF">CTOB1V02_LOCUS6012</name>
</gene>
<dbReference type="AlphaFoldDB" id="A0A7R8WAQ4"/>